<dbReference type="Gene3D" id="3.40.718.10">
    <property type="entry name" value="Isopropylmalate Dehydrogenase"/>
    <property type="match status" value="1"/>
</dbReference>
<evidence type="ECO:0000256" key="3">
    <source>
        <dbReference type="ARBA" id="ARBA00023002"/>
    </source>
</evidence>
<comment type="similarity">
    <text evidence="1">Belongs to the PdxA family. PdxA2 subfamily.</text>
</comment>
<evidence type="ECO:0000256" key="1">
    <source>
        <dbReference type="ARBA" id="ARBA00009464"/>
    </source>
</evidence>
<proteinExistence type="inferred from homology"/>
<keyword evidence="2" id="KW-0479">Metal-binding</keyword>
<organism evidence="5 6">
    <name type="scientific">Pseudonocardia eucalypti</name>
    <dbReference type="NCBI Taxonomy" id="648755"/>
    <lineage>
        <taxon>Bacteria</taxon>
        <taxon>Bacillati</taxon>
        <taxon>Actinomycetota</taxon>
        <taxon>Actinomycetes</taxon>
        <taxon>Pseudonocardiales</taxon>
        <taxon>Pseudonocardiaceae</taxon>
        <taxon>Pseudonocardia</taxon>
    </lineage>
</organism>
<dbReference type="Pfam" id="PF04166">
    <property type="entry name" value="PdxA"/>
    <property type="match status" value="1"/>
</dbReference>
<accession>A0ABP9QPL0</accession>
<protein>
    <submittedName>
        <fullName evidence="5">4-hydroxythreonine-4-phosphate dehydrogenase PdxA</fullName>
    </submittedName>
</protein>
<reference evidence="6" key="1">
    <citation type="journal article" date="2019" name="Int. J. Syst. Evol. Microbiol.">
        <title>The Global Catalogue of Microorganisms (GCM) 10K type strain sequencing project: providing services to taxonomists for standard genome sequencing and annotation.</title>
        <authorList>
            <consortium name="The Broad Institute Genomics Platform"/>
            <consortium name="The Broad Institute Genome Sequencing Center for Infectious Disease"/>
            <person name="Wu L."/>
            <person name="Ma J."/>
        </authorList>
    </citation>
    <scope>NUCLEOTIDE SEQUENCE [LARGE SCALE GENOMIC DNA]</scope>
    <source>
        <strain evidence="6">JCM 18303</strain>
    </source>
</reference>
<keyword evidence="3" id="KW-0560">Oxidoreductase</keyword>
<keyword evidence="6" id="KW-1185">Reference proteome</keyword>
<evidence type="ECO:0000313" key="6">
    <source>
        <dbReference type="Proteomes" id="UP001428817"/>
    </source>
</evidence>
<dbReference type="EMBL" id="BAABJP010000030">
    <property type="protein sequence ID" value="GAA5165280.1"/>
    <property type="molecule type" value="Genomic_DNA"/>
</dbReference>
<dbReference type="PANTHER" id="PTHR30004">
    <property type="entry name" value="4-HYDROXYTHREONINE-4-PHOSPHATE DEHYDROGENASE"/>
    <property type="match status" value="1"/>
</dbReference>
<evidence type="ECO:0000256" key="4">
    <source>
        <dbReference type="ARBA" id="ARBA00023027"/>
    </source>
</evidence>
<comment type="caution">
    <text evidence="5">The sequence shown here is derived from an EMBL/GenBank/DDBJ whole genome shotgun (WGS) entry which is preliminary data.</text>
</comment>
<keyword evidence="4" id="KW-0520">NAD</keyword>
<dbReference type="Proteomes" id="UP001428817">
    <property type="component" value="Unassembled WGS sequence"/>
</dbReference>
<sequence>MILSIGDPNGIGPEIAVKAARQLTAEPELAPVLVGSVAVVEPWAKVFGARVRELDSAREPEPGLVDVLPVPGPTARPGVVSAEAGEATVANLRAAVAAVRAGLGRGIVAGPHSETAVNAAGIRFDGYPGLLADLAGVPRDRVFLMLVGGGLRVVHATLHERLADALSRLSADLVVAAGLAAAEFLRTRGVVAPRLGLFGINPHAGEGGLFGGDDARVTEPAAERLRGEGLRVVGPLGADVALASPVVRGELDAWVAMYHDQGHIPVKVLAGRTASALTVGAGLAFSSVGHGAAFDIAGRGVADPEAVVRAIRLIGTPAAAPAGRVPA</sequence>
<dbReference type="PANTHER" id="PTHR30004:SF6">
    <property type="entry name" value="D-THREONATE 4-PHOSPHATE DEHYDROGENASE"/>
    <property type="match status" value="1"/>
</dbReference>
<name>A0ABP9QPL0_9PSEU</name>
<evidence type="ECO:0000313" key="5">
    <source>
        <dbReference type="EMBL" id="GAA5165280.1"/>
    </source>
</evidence>
<evidence type="ECO:0000256" key="2">
    <source>
        <dbReference type="ARBA" id="ARBA00022723"/>
    </source>
</evidence>
<gene>
    <name evidence="5" type="primary">pdxA_1</name>
    <name evidence="5" type="ORF">GCM10023321_55120</name>
</gene>
<dbReference type="InterPro" id="IPR005255">
    <property type="entry name" value="PdxA_fam"/>
</dbReference>
<dbReference type="SUPFAM" id="SSF53659">
    <property type="entry name" value="Isocitrate/Isopropylmalate dehydrogenase-like"/>
    <property type="match status" value="1"/>
</dbReference>